<comment type="caution">
    <text evidence="2">The sequence shown here is derived from an EMBL/GenBank/DDBJ whole genome shotgun (WGS) entry which is preliminary data.</text>
</comment>
<name>A0AA44WEL9_VERDA</name>
<dbReference type="EMBL" id="MPSH01000024">
    <property type="protein sequence ID" value="PNH29730.1"/>
    <property type="molecule type" value="Genomic_DNA"/>
</dbReference>
<feature type="region of interest" description="Disordered" evidence="1">
    <location>
        <begin position="1"/>
        <end position="89"/>
    </location>
</feature>
<feature type="compositionally biased region" description="Basic and acidic residues" evidence="1">
    <location>
        <begin position="1"/>
        <end position="19"/>
    </location>
</feature>
<evidence type="ECO:0000313" key="3">
    <source>
        <dbReference type="Proteomes" id="UP000236305"/>
    </source>
</evidence>
<organism evidence="2 3">
    <name type="scientific">Verticillium dahliae</name>
    <name type="common">Verticillium wilt</name>
    <dbReference type="NCBI Taxonomy" id="27337"/>
    <lineage>
        <taxon>Eukaryota</taxon>
        <taxon>Fungi</taxon>
        <taxon>Dikarya</taxon>
        <taxon>Ascomycota</taxon>
        <taxon>Pezizomycotina</taxon>
        <taxon>Sordariomycetes</taxon>
        <taxon>Hypocreomycetidae</taxon>
        <taxon>Glomerellales</taxon>
        <taxon>Plectosphaerellaceae</taxon>
        <taxon>Verticillium</taxon>
    </lineage>
</organism>
<reference evidence="2 3" key="1">
    <citation type="submission" date="2017-12" db="EMBL/GenBank/DDBJ databases">
        <title>Comparative genomics yields insights into virulence evolution of Verticillium dahliae.</title>
        <authorList>
            <person name="Fan R."/>
            <person name="Armitage A.D."/>
            <person name="Cascant-Lopez E."/>
            <person name="Sobczyk M."/>
            <person name="Cockerton H.M."/>
            <person name="Harrison R.J."/>
        </authorList>
    </citation>
    <scope>NUCLEOTIDE SEQUENCE [LARGE SCALE GENOMIC DNA]</scope>
    <source>
        <strain evidence="2 3">12008</strain>
    </source>
</reference>
<evidence type="ECO:0000313" key="2">
    <source>
        <dbReference type="EMBL" id="PNH29730.1"/>
    </source>
</evidence>
<feature type="compositionally biased region" description="Basic and acidic residues" evidence="1">
    <location>
        <begin position="80"/>
        <end position="89"/>
    </location>
</feature>
<accession>A0AA44WEL9</accession>
<gene>
    <name evidence="2" type="ORF">BJF96_g6883</name>
</gene>
<proteinExistence type="predicted"/>
<sequence>MRLLEMKSLADFRSRRTGEAEATAPSSENAAQDHGRSSSGRNRIASAEASVRRDEDSMGSSSEEAQTRAHGRSRRFFGMFKKDKRSDEK</sequence>
<dbReference type="AlphaFoldDB" id="A0AA44WEL9"/>
<dbReference type="Proteomes" id="UP000236305">
    <property type="component" value="Unassembled WGS sequence"/>
</dbReference>
<evidence type="ECO:0000256" key="1">
    <source>
        <dbReference type="SAM" id="MobiDB-lite"/>
    </source>
</evidence>
<protein>
    <submittedName>
        <fullName evidence="2">Uncharacterized protein</fullName>
    </submittedName>
</protein>